<dbReference type="PANTHER" id="PTHR13353:SF5">
    <property type="entry name" value="TRANSMEMBRANE PROTEIN 19"/>
    <property type="match status" value="1"/>
</dbReference>
<evidence type="ECO:0000256" key="2">
    <source>
        <dbReference type="ARBA" id="ARBA00009012"/>
    </source>
</evidence>
<dbReference type="Proteomes" id="UP000050417">
    <property type="component" value="Unassembled WGS sequence"/>
</dbReference>
<dbReference type="OrthoDB" id="9808500at2"/>
<comment type="similarity">
    <text evidence="2">Belongs to the TMEM19 family.</text>
</comment>
<dbReference type="STRING" id="1134406.ADN00_10675"/>
<name>A0A0P6X9Y7_9CHLR</name>
<proteinExistence type="inferred from homology"/>
<dbReference type="Pfam" id="PF01940">
    <property type="entry name" value="DUF92"/>
    <property type="match status" value="1"/>
</dbReference>
<dbReference type="GO" id="GO:0016020">
    <property type="term" value="C:membrane"/>
    <property type="evidence" value="ECO:0007669"/>
    <property type="project" value="UniProtKB-SubCell"/>
</dbReference>
<evidence type="ECO:0008006" key="9">
    <source>
        <dbReference type="Google" id="ProtNLM"/>
    </source>
</evidence>
<feature type="transmembrane region" description="Helical" evidence="6">
    <location>
        <begin position="86"/>
        <end position="103"/>
    </location>
</feature>
<dbReference type="EMBL" id="LGCL01000024">
    <property type="protein sequence ID" value="KPL77023.1"/>
    <property type="molecule type" value="Genomic_DNA"/>
</dbReference>
<dbReference type="AlphaFoldDB" id="A0A0P6X9Y7"/>
<protein>
    <recommendedName>
        <fullName evidence="9">DUF92 domain-containing protein</fullName>
    </recommendedName>
</protein>
<evidence type="ECO:0000256" key="1">
    <source>
        <dbReference type="ARBA" id="ARBA00004141"/>
    </source>
</evidence>
<feature type="transmembrane region" description="Helical" evidence="6">
    <location>
        <begin position="184"/>
        <end position="206"/>
    </location>
</feature>
<dbReference type="PANTHER" id="PTHR13353">
    <property type="entry name" value="TRANSMEMBRANE PROTEIN 19"/>
    <property type="match status" value="1"/>
</dbReference>
<dbReference type="InterPro" id="IPR002794">
    <property type="entry name" value="DUF92_TMEM19"/>
</dbReference>
<sequence>MQLFIGFTAAVLISLLAWKTQNLSTSGALAATILGTIVFGLGGLPWAVLLLGFFITSSALSKLLGRRKAALDASFSKGSRRDWAQVLANGGLSGLFVLLHLLQPQATWPWLGFAGTLAAANADTWATELGVLSRAQPYLITSLRPVERGTAGAITLPGTLAALAGGLLIGALAVLVGPMASSSLAVVALIGLAGLLGSLIDSLLAASLQAMYVCPACGKETERHPLHSCGAPTQFKRGWPWLNNDWVNSLCTLAGGAAALLGGLVLI</sequence>
<dbReference type="RefSeq" id="WP_075062984.1">
    <property type="nucleotide sequence ID" value="NZ_LGCL01000024.1"/>
</dbReference>
<feature type="transmembrane region" description="Helical" evidence="6">
    <location>
        <begin position="246"/>
        <end position="266"/>
    </location>
</feature>
<evidence type="ECO:0000256" key="4">
    <source>
        <dbReference type="ARBA" id="ARBA00022989"/>
    </source>
</evidence>
<evidence type="ECO:0000313" key="7">
    <source>
        <dbReference type="EMBL" id="KPL77023.1"/>
    </source>
</evidence>
<feature type="transmembrane region" description="Helical" evidence="6">
    <location>
        <begin position="154"/>
        <end position="177"/>
    </location>
</feature>
<comment type="subcellular location">
    <subcellularLocation>
        <location evidence="1">Membrane</location>
        <topology evidence="1">Multi-pass membrane protein</topology>
    </subcellularLocation>
</comment>
<keyword evidence="5 6" id="KW-0472">Membrane</keyword>
<reference evidence="7 8" key="1">
    <citation type="submission" date="2015-07" db="EMBL/GenBank/DDBJ databases">
        <title>Genome sequence of Ornatilinea apprima DSM 23815.</title>
        <authorList>
            <person name="Hemp J."/>
            <person name="Ward L.M."/>
            <person name="Pace L.A."/>
            <person name="Fischer W.W."/>
        </authorList>
    </citation>
    <scope>NUCLEOTIDE SEQUENCE [LARGE SCALE GENOMIC DNA]</scope>
    <source>
        <strain evidence="7 8">P3M-1</strain>
    </source>
</reference>
<evidence type="ECO:0000256" key="5">
    <source>
        <dbReference type="ARBA" id="ARBA00023136"/>
    </source>
</evidence>
<organism evidence="7 8">
    <name type="scientific">Ornatilinea apprima</name>
    <dbReference type="NCBI Taxonomy" id="1134406"/>
    <lineage>
        <taxon>Bacteria</taxon>
        <taxon>Bacillati</taxon>
        <taxon>Chloroflexota</taxon>
        <taxon>Anaerolineae</taxon>
        <taxon>Anaerolineales</taxon>
        <taxon>Anaerolineaceae</taxon>
        <taxon>Ornatilinea</taxon>
    </lineage>
</organism>
<evidence type="ECO:0000256" key="6">
    <source>
        <dbReference type="SAM" id="Phobius"/>
    </source>
</evidence>
<gene>
    <name evidence="7" type="ORF">ADN00_10675</name>
</gene>
<accession>A0A0P6X9Y7</accession>
<evidence type="ECO:0000256" key="3">
    <source>
        <dbReference type="ARBA" id="ARBA00022692"/>
    </source>
</evidence>
<keyword evidence="8" id="KW-1185">Reference proteome</keyword>
<comment type="caution">
    <text evidence="7">The sequence shown here is derived from an EMBL/GenBank/DDBJ whole genome shotgun (WGS) entry which is preliminary data.</text>
</comment>
<keyword evidence="4 6" id="KW-1133">Transmembrane helix</keyword>
<evidence type="ECO:0000313" key="8">
    <source>
        <dbReference type="Proteomes" id="UP000050417"/>
    </source>
</evidence>
<keyword evidence="3 6" id="KW-0812">Transmembrane</keyword>